<name>A0ABU0EKP3_9CELL</name>
<dbReference type="RefSeq" id="WP_307494433.1">
    <property type="nucleotide sequence ID" value="NZ_JAUSVB010000006.1"/>
</dbReference>
<gene>
    <name evidence="2" type="ORF">J2X26_003976</name>
</gene>
<evidence type="ECO:0000313" key="3">
    <source>
        <dbReference type="Proteomes" id="UP001239626"/>
    </source>
</evidence>
<dbReference type="InterPro" id="IPR037523">
    <property type="entry name" value="VOC_core"/>
</dbReference>
<accession>A0ABU0EKP3</accession>
<evidence type="ECO:0000259" key="1">
    <source>
        <dbReference type="PROSITE" id="PS51819"/>
    </source>
</evidence>
<dbReference type="Proteomes" id="UP001239626">
    <property type="component" value="Unassembled WGS sequence"/>
</dbReference>
<comment type="caution">
    <text evidence="2">The sequence shown here is derived from an EMBL/GenBank/DDBJ whole genome shotgun (WGS) entry which is preliminary data.</text>
</comment>
<dbReference type="SUPFAM" id="SSF54593">
    <property type="entry name" value="Glyoxalase/Bleomycin resistance protein/Dihydroxybiphenyl dioxygenase"/>
    <property type="match status" value="1"/>
</dbReference>
<dbReference type="InterPro" id="IPR029068">
    <property type="entry name" value="Glyas_Bleomycin-R_OHBP_Dase"/>
</dbReference>
<dbReference type="Pfam" id="PF13669">
    <property type="entry name" value="Glyoxalase_4"/>
    <property type="match status" value="1"/>
</dbReference>
<proteinExistence type="predicted"/>
<keyword evidence="3" id="KW-1185">Reference proteome</keyword>
<dbReference type="Gene3D" id="3.10.180.10">
    <property type="entry name" value="2,3-Dihydroxybiphenyl 1,2-Dioxygenase, domain 1"/>
    <property type="match status" value="1"/>
</dbReference>
<protein>
    <submittedName>
        <fullName evidence="2">Catechol 2,3-dioxygenase-like lactoylglutathione lyase family enzyme</fullName>
    </submittedName>
</protein>
<evidence type="ECO:0000313" key="2">
    <source>
        <dbReference type="EMBL" id="MDQ0375638.1"/>
    </source>
</evidence>
<sequence length="141" mass="15313">MSRLPGGLHHLEIWVADLPAAERSWGWLLARLGYEVRDRWPDGVSWSRGDGPYVVVESGPDVAAAPHDRLRPGLNHLALWGGTRAELDALVTAAPEHGWSLLFADRHPFAGGPEHYAAYLENAEGFEVELVASDVGTGTTP</sequence>
<feature type="domain" description="VOC" evidence="1">
    <location>
        <begin position="7"/>
        <end position="133"/>
    </location>
</feature>
<organism evidence="2 3">
    <name type="scientific">Cellulomonas humilata</name>
    <dbReference type="NCBI Taxonomy" id="144055"/>
    <lineage>
        <taxon>Bacteria</taxon>
        <taxon>Bacillati</taxon>
        <taxon>Actinomycetota</taxon>
        <taxon>Actinomycetes</taxon>
        <taxon>Micrococcales</taxon>
        <taxon>Cellulomonadaceae</taxon>
        <taxon>Cellulomonas</taxon>
    </lineage>
</organism>
<reference evidence="2 3" key="1">
    <citation type="submission" date="2023-07" db="EMBL/GenBank/DDBJ databases">
        <title>Sorghum-associated microbial communities from plants grown in Nebraska, USA.</title>
        <authorList>
            <person name="Schachtman D."/>
        </authorList>
    </citation>
    <scope>NUCLEOTIDE SEQUENCE [LARGE SCALE GENOMIC DNA]</scope>
    <source>
        <strain evidence="2 3">BE332</strain>
    </source>
</reference>
<dbReference type="EMBL" id="JAUSVB010000006">
    <property type="protein sequence ID" value="MDQ0375638.1"/>
    <property type="molecule type" value="Genomic_DNA"/>
</dbReference>
<dbReference type="PROSITE" id="PS51819">
    <property type="entry name" value="VOC"/>
    <property type="match status" value="1"/>
</dbReference>